<name>A0A9X2GI65_9ACTN</name>
<dbReference type="EMBL" id="JAMZEB010000002">
    <property type="protein sequence ID" value="MCP2358245.1"/>
    <property type="molecule type" value="Genomic_DNA"/>
</dbReference>
<evidence type="ECO:0000313" key="1">
    <source>
        <dbReference type="EMBL" id="MCP2358245.1"/>
    </source>
</evidence>
<evidence type="ECO:0000313" key="2">
    <source>
        <dbReference type="Proteomes" id="UP001139648"/>
    </source>
</evidence>
<protein>
    <submittedName>
        <fullName evidence="1">NADPH-dependent curcumin reductase CurA</fullName>
    </submittedName>
</protein>
<sequence length="30" mass="3156">MTVTEGLDDMVDAFLAMLRGGDPGKMIATV</sequence>
<gene>
    <name evidence="1" type="ORF">HD597_005265</name>
</gene>
<comment type="caution">
    <text evidence="1">The sequence shown here is derived from an EMBL/GenBank/DDBJ whole genome shotgun (WGS) entry which is preliminary data.</text>
</comment>
<organism evidence="1 2">
    <name type="scientific">Nonomuraea thailandensis</name>
    <dbReference type="NCBI Taxonomy" id="1188745"/>
    <lineage>
        <taxon>Bacteria</taxon>
        <taxon>Bacillati</taxon>
        <taxon>Actinomycetota</taxon>
        <taxon>Actinomycetes</taxon>
        <taxon>Streptosporangiales</taxon>
        <taxon>Streptosporangiaceae</taxon>
        <taxon>Nonomuraea</taxon>
    </lineage>
</organism>
<proteinExistence type="predicted"/>
<dbReference type="AlphaFoldDB" id="A0A9X2GI65"/>
<keyword evidence="2" id="KW-1185">Reference proteome</keyword>
<accession>A0A9X2GI65</accession>
<dbReference type="Proteomes" id="UP001139648">
    <property type="component" value="Unassembled WGS sequence"/>
</dbReference>
<reference evidence="1" key="1">
    <citation type="submission" date="2022-06" db="EMBL/GenBank/DDBJ databases">
        <title>Sequencing the genomes of 1000 actinobacteria strains.</title>
        <authorList>
            <person name="Klenk H.-P."/>
        </authorList>
    </citation>
    <scope>NUCLEOTIDE SEQUENCE</scope>
    <source>
        <strain evidence="1">DSM 46694</strain>
    </source>
</reference>